<evidence type="ECO:0000313" key="3">
    <source>
        <dbReference type="Proteomes" id="UP001164929"/>
    </source>
</evidence>
<evidence type="ECO:0000256" key="1">
    <source>
        <dbReference type="SAM" id="MobiDB-lite"/>
    </source>
</evidence>
<sequence length="102" mass="11171">MSGFKNEYGPRPRRRLPLPPTSSLTYSSLLIATATVDHRLLIPILAETMFQVHRSSFHSVCTSAIETPIDGWQGQSGSFPTEREGAESRNLGKNNLAILASS</sequence>
<reference evidence="2" key="1">
    <citation type="journal article" date="2023" name="Mol. Ecol. Resour.">
        <title>Chromosome-level genome assembly of a triploid poplar Populus alba 'Berolinensis'.</title>
        <authorList>
            <person name="Chen S."/>
            <person name="Yu Y."/>
            <person name="Wang X."/>
            <person name="Wang S."/>
            <person name="Zhang T."/>
            <person name="Zhou Y."/>
            <person name="He R."/>
            <person name="Meng N."/>
            <person name="Wang Y."/>
            <person name="Liu W."/>
            <person name="Liu Z."/>
            <person name="Liu J."/>
            <person name="Guo Q."/>
            <person name="Huang H."/>
            <person name="Sederoff R.R."/>
            <person name="Wang G."/>
            <person name="Qu G."/>
            <person name="Chen S."/>
        </authorList>
    </citation>
    <scope>NUCLEOTIDE SEQUENCE</scope>
    <source>
        <strain evidence="2">SC-2020</strain>
    </source>
</reference>
<proteinExistence type="predicted"/>
<accession>A0AAD6RBG3</accession>
<dbReference type="EMBL" id="JAQIZT010000002">
    <property type="protein sequence ID" value="KAJ7005854.1"/>
    <property type="molecule type" value="Genomic_DNA"/>
</dbReference>
<name>A0AAD6RBG3_9ROSI</name>
<gene>
    <name evidence="2" type="ORF">NC653_005248</name>
</gene>
<dbReference type="AlphaFoldDB" id="A0AAD6RBG3"/>
<feature type="region of interest" description="Disordered" evidence="1">
    <location>
        <begin position="72"/>
        <end position="94"/>
    </location>
</feature>
<feature type="region of interest" description="Disordered" evidence="1">
    <location>
        <begin position="1"/>
        <end position="20"/>
    </location>
</feature>
<protein>
    <submittedName>
        <fullName evidence="2">Uncharacterized protein</fullName>
    </submittedName>
</protein>
<evidence type="ECO:0000313" key="2">
    <source>
        <dbReference type="EMBL" id="KAJ7005854.1"/>
    </source>
</evidence>
<organism evidence="2 3">
    <name type="scientific">Populus alba x Populus x berolinensis</name>
    <dbReference type="NCBI Taxonomy" id="444605"/>
    <lineage>
        <taxon>Eukaryota</taxon>
        <taxon>Viridiplantae</taxon>
        <taxon>Streptophyta</taxon>
        <taxon>Embryophyta</taxon>
        <taxon>Tracheophyta</taxon>
        <taxon>Spermatophyta</taxon>
        <taxon>Magnoliopsida</taxon>
        <taxon>eudicotyledons</taxon>
        <taxon>Gunneridae</taxon>
        <taxon>Pentapetalae</taxon>
        <taxon>rosids</taxon>
        <taxon>fabids</taxon>
        <taxon>Malpighiales</taxon>
        <taxon>Salicaceae</taxon>
        <taxon>Saliceae</taxon>
        <taxon>Populus</taxon>
    </lineage>
</organism>
<dbReference type="Proteomes" id="UP001164929">
    <property type="component" value="Chromosome 2"/>
</dbReference>
<keyword evidence="3" id="KW-1185">Reference proteome</keyword>
<comment type="caution">
    <text evidence="2">The sequence shown here is derived from an EMBL/GenBank/DDBJ whole genome shotgun (WGS) entry which is preliminary data.</text>
</comment>